<organism evidence="7 8">
    <name type="scientific">Methanococcoides seepicolus</name>
    <dbReference type="NCBI Taxonomy" id="2828780"/>
    <lineage>
        <taxon>Archaea</taxon>
        <taxon>Methanobacteriati</taxon>
        <taxon>Methanobacteriota</taxon>
        <taxon>Stenosarchaea group</taxon>
        <taxon>Methanomicrobia</taxon>
        <taxon>Methanosarcinales</taxon>
        <taxon>Methanosarcinaceae</taxon>
        <taxon>Methanococcoides</taxon>
    </lineage>
</organism>
<evidence type="ECO:0000256" key="1">
    <source>
        <dbReference type="ARBA" id="ARBA00004141"/>
    </source>
</evidence>
<feature type="transmembrane region" description="Helical" evidence="5">
    <location>
        <begin position="44"/>
        <end position="62"/>
    </location>
</feature>
<evidence type="ECO:0000259" key="6">
    <source>
        <dbReference type="Pfam" id="PF14378"/>
    </source>
</evidence>
<evidence type="ECO:0000313" key="7">
    <source>
        <dbReference type="EMBL" id="MCM1985879.1"/>
    </source>
</evidence>
<dbReference type="GO" id="GO:0016020">
    <property type="term" value="C:membrane"/>
    <property type="evidence" value="ECO:0007669"/>
    <property type="project" value="UniProtKB-SubCell"/>
</dbReference>
<keyword evidence="3 5" id="KW-1133">Transmembrane helix</keyword>
<dbReference type="CDD" id="cd03386">
    <property type="entry name" value="PAP2_Aur1_like"/>
    <property type="match status" value="1"/>
</dbReference>
<dbReference type="AlphaFoldDB" id="A0A9E4ZF97"/>
<evidence type="ECO:0000256" key="3">
    <source>
        <dbReference type="ARBA" id="ARBA00022989"/>
    </source>
</evidence>
<feature type="transmembrane region" description="Helical" evidence="5">
    <location>
        <begin position="101"/>
        <end position="124"/>
    </location>
</feature>
<dbReference type="SUPFAM" id="SSF48317">
    <property type="entry name" value="Acid phosphatase/Vanadium-dependent haloperoxidase"/>
    <property type="match status" value="1"/>
</dbReference>
<dbReference type="Proteomes" id="UP001056766">
    <property type="component" value="Unassembled WGS sequence"/>
</dbReference>
<dbReference type="InterPro" id="IPR036938">
    <property type="entry name" value="PAP2/HPO_sf"/>
</dbReference>
<dbReference type="Pfam" id="PF14378">
    <property type="entry name" value="PAP2_3"/>
    <property type="match status" value="1"/>
</dbReference>
<evidence type="ECO:0000256" key="4">
    <source>
        <dbReference type="ARBA" id="ARBA00023136"/>
    </source>
</evidence>
<reference evidence="7" key="1">
    <citation type="journal article" date="2021" name="mSystems">
        <title>Bacteria and Archaea Synergistically Convert Glycine Betaine to Biogenic Methane in the Formosa Cold Seep of the South China Sea.</title>
        <authorList>
            <person name="Li L."/>
            <person name="Zhang W."/>
            <person name="Zhang S."/>
            <person name="Song L."/>
            <person name="Sun Q."/>
            <person name="Zhang H."/>
            <person name="Xiang H."/>
            <person name="Dong X."/>
        </authorList>
    </citation>
    <scope>NUCLEOTIDE SEQUENCE</scope>
    <source>
        <strain evidence="7">LLY</strain>
    </source>
</reference>
<dbReference type="PANTHER" id="PTHR31310">
    <property type="match status" value="1"/>
</dbReference>
<dbReference type="EMBL" id="JAGSOI010000005">
    <property type="protein sequence ID" value="MCM1985879.1"/>
    <property type="molecule type" value="Genomic_DNA"/>
</dbReference>
<reference evidence="7" key="2">
    <citation type="submission" date="2021-04" db="EMBL/GenBank/DDBJ databases">
        <authorList>
            <person name="Dong X."/>
        </authorList>
    </citation>
    <scope>NUCLEOTIDE SEQUENCE</scope>
    <source>
        <strain evidence="7">LLY</strain>
    </source>
</reference>
<gene>
    <name evidence="7" type="ORF">KDK67_02440</name>
</gene>
<dbReference type="InterPro" id="IPR026841">
    <property type="entry name" value="Aur1/Ipt1"/>
</dbReference>
<dbReference type="InterPro" id="IPR052185">
    <property type="entry name" value="IPC_Synthase-Related"/>
</dbReference>
<name>A0A9E4ZF97_9EURY</name>
<feature type="transmembrane region" description="Helical" evidence="5">
    <location>
        <begin position="136"/>
        <end position="156"/>
    </location>
</feature>
<dbReference type="RefSeq" id="WP_250867249.1">
    <property type="nucleotide sequence ID" value="NZ_JAGSOI010000005.1"/>
</dbReference>
<proteinExistence type="predicted"/>
<evidence type="ECO:0000313" key="8">
    <source>
        <dbReference type="Proteomes" id="UP001056766"/>
    </source>
</evidence>
<keyword evidence="8" id="KW-1185">Reference proteome</keyword>
<keyword evidence="4 5" id="KW-0472">Membrane</keyword>
<dbReference type="PANTHER" id="PTHR31310:SF7">
    <property type="entry name" value="PA-PHOSPHATASE RELATED-FAMILY PROTEIN DDB_G0268928"/>
    <property type="match status" value="1"/>
</dbReference>
<feature type="domain" description="Inositolphosphotransferase Aur1/Ipt1" evidence="6">
    <location>
        <begin position="95"/>
        <end position="252"/>
    </location>
</feature>
<feature type="transmembrane region" description="Helical" evidence="5">
    <location>
        <begin position="240"/>
        <end position="257"/>
    </location>
</feature>
<keyword evidence="2 5" id="KW-0812">Transmembrane</keyword>
<evidence type="ECO:0000256" key="5">
    <source>
        <dbReference type="SAM" id="Phobius"/>
    </source>
</evidence>
<protein>
    <submittedName>
        <fullName evidence="7">Inositol phosphorylceramide synthase</fullName>
    </submittedName>
</protein>
<dbReference type="Gene3D" id="1.20.144.10">
    <property type="entry name" value="Phosphatidic acid phosphatase type 2/haloperoxidase"/>
    <property type="match status" value="1"/>
</dbReference>
<accession>A0A9E4ZF97</accession>
<comment type="caution">
    <text evidence="7">The sequence shown here is derived from an EMBL/GenBank/DDBJ whole genome shotgun (WGS) entry which is preliminary data.</text>
</comment>
<sequence>MNSKNEENNILERAAIDIEGRTVRQRCQEMLYHRAYDHPLISNYQPYALAATIVFGLMTLQIDIEQYIGINPSLNYADVMVMIEGNAVTYIQAFATPWLTYFSAFIYLIGFSVLLMGTFLIFVYKKDAKSLQEFSIAFTLIYLVAYPFYILFPVSVTSNTLPNMAPLLYGLDPSIVKIVHICDPTLDNCFPSLHAALSLMAMLIILTRTENLGLKALAVFTTISVQFTILYLGIHWITDLIGGIMLAFTSYYVATRYRELIVTRSGKLIAGRYQNEEGKRS</sequence>
<evidence type="ECO:0000256" key="2">
    <source>
        <dbReference type="ARBA" id="ARBA00022692"/>
    </source>
</evidence>
<comment type="subcellular location">
    <subcellularLocation>
        <location evidence="1">Membrane</location>
        <topology evidence="1">Multi-pass membrane protein</topology>
    </subcellularLocation>
</comment>